<dbReference type="SMR" id="A0ABF7PHF9"/>
<evidence type="ECO:0000256" key="3">
    <source>
        <dbReference type="ARBA" id="ARBA00022833"/>
    </source>
</evidence>
<name>A0ABF7PHF9_GIAIC</name>
<comment type="caution">
    <text evidence="6">The sequence shown here is derived from an EMBL/GenBank/DDBJ whole genome shotgun (WGS) entry which is preliminary data.</text>
</comment>
<proteinExistence type="inferred from homology"/>
<evidence type="ECO:0000256" key="2">
    <source>
        <dbReference type="ARBA" id="ARBA00010919"/>
    </source>
</evidence>
<evidence type="ECO:0000256" key="1">
    <source>
        <dbReference type="ARBA" id="ARBA00001947"/>
    </source>
</evidence>
<comment type="cofactor">
    <cofactor evidence="1">
        <name>Zn(2+)</name>
        <dbReference type="ChEBI" id="CHEBI:29105"/>
    </cofactor>
</comment>
<keyword evidence="3" id="KW-0862">Zinc</keyword>
<dbReference type="KEGG" id="gla:GL50803_0010780"/>
<dbReference type="EMBL" id="AACB02000021">
    <property type="protein sequence ID" value="EDO78931.1"/>
    <property type="molecule type" value="Genomic_DNA"/>
</dbReference>
<dbReference type="GO" id="GO:0005840">
    <property type="term" value="C:ribosome"/>
    <property type="evidence" value="ECO:0007669"/>
    <property type="project" value="UniProtKB-KW"/>
</dbReference>
<dbReference type="InterPro" id="IPR000592">
    <property type="entry name" value="Ribosomal_eS27"/>
</dbReference>
<dbReference type="FunFam" id="2.20.25.100:FF:000001">
    <property type="entry name" value="40S ribosomal protein S27"/>
    <property type="match status" value="1"/>
</dbReference>
<keyword evidence="4 6" id="KW-0689">Ribosomal protein</keyword>
<keyword evidence="5" id="KW-0687">Ribonucleoprotein</keyword>
<comment type="similarity">
    <text evidence="2">Belongs to the eukaryotic ribosomal protein eS27 family.</text>
</comment>
<organism evidence="6">
    <name type="scientific">Giardia intestinalis (strain ATCC 50803 / WB clone C6)</name>
    <name type="common">Giardia lamblia</name>
    <dbReference type="NCBI Taxonomy" id="184922"/>
    <lineage>
        <taxon>Eukaryota</taxon>
        <taxon>Metamonada</taxon>
        <taxon>Diplomonadida</taxon>
        <taxon>Hexamitidae</taxon>
        <taxon>Giardiinae</taxon>
        <taxon>Giardia</taxon>
    </lineage>
</organism>
<dbReference type="InterPro" id="IPR023407">
    <property type="entry name" value="Ribosomal_eS27_Zn-bd_dom_sf"/>
</dbReference>
<dbReference type="AlphaFoldDB" id="A0ABF7PHF9"/>
<dbReference type="PANTHER" id="PTHR11594">
    <property type="entry name" value="40S RIBOSOMAL PROTEIN S27"/>
    <property type="match status" value="1"/>
</dbReference>
<dbReference type="SUPFAM" id="SSF57829">
    <property type="entry name" value="Zn-binding ribosomal proteins"/>
    <property type="match status" value="1"/>
</dbReference>
<protein>
    <submittedName>
        <fullName evidence="6">Ribosomal protein S27</fullName>
    </submittedName>
</protein>
<evidence type="ECO:0000256" key="5">
    <source>
        <dbReference type="ARBA" id="ARBA00023274"/>
    </source>
</evidence>
<accession>A0ABF7PHF9</accession>
<gene>
    <name evidence="6" type="ORF">GL50803_10780</name>
</gene>
<evidence type="ECO:0000256" key="4">
    <source>
        <dbReference type="ARBA" id="ARBA00022980"/>
    </source>
</evidence>
<evidence type="ECO:0000313" key="6">
    <source>
        <dbReference type="EMBL" id="EDO78931.1"/>
    </source>
</evidence>
<dbReference type="Pfam" id="PF01667">
    <property type="entry name" value="Ribosomal_S27e"/>
    <property type="match status" value="1"/>
</dbReference>
<dbReference type="GeneID" id="5699496"/>
<dbReference type="InterPro" id="IPR011332">
    <property type="entry name" value="Ribosomal_zn-bd"/>
</dbReference>
<reference evidence="6" key="1">
    <citation type="journal article" date="2007" name="Science">
        <title>Genomic minimalism in the early diverging intestinal parasite Giardia lamblia.</title>
        <authorList>
            <person name="Morrison H.G."/>
            <person name="McArthur A.G."/>
            <person name="Gillin F.D."/>
            <person name="Aley S.B."/>
            <person name="Adam R.D."/>
            <person name="Olsen G.J."/>
            <person name="Best A.A."/>
            <person name="Cande W.Z."/>
            <person name="Chen F."/>
            <person name="Cipriano M.J."/>
            <person name="Davids B.J."/>
            <person name="Dawson S.C."/>
            <person name="Elmendorf H.G."/>
            <person name="Hehl A.B."/>
            <person name="Holder M.E."/>
            <person name="Huse S.M."/>
            <person name="Kim U.U."/>
            <person name="Lasek-Nesselquist E."/>
            <person name="Manning G."/>
            <person name="Nigam A."/>
            <person name="Nixon J.E."/>
            <person name="Palm D."/>
            <person name="Passamaneck N.E."/>
            <person name="Prabhu A."/>
            <person name="Reich C.I."/>
            <person name="Reiner D.S."/>
            <person name="Samuelson J."/>
            <person name="Svard S.G."/>
            <person name="Sogin M.L."/>
        </authorList>
    </citation>
    <scope>NUCLEOTIDE SEQUENCE</scope>
    <source>
        <strain evidence="6">WB C6</strain>
    </source>
</reference>
<dbReference type="Gene3D" id="2.20.25.100">
    <property type="entry name" value="Zn-binding ribosomal proteins"/>
    <property type="match status" value="1"/>
</dbReference>
<sequence>MTPFSRFGEHCQLNINHAVYTLKLQTNPNKFKFKSELRGAKVSMNVDLLYPDPVEEQRKHKLKRLVQGPNSYFLEIKCAGCQDIVVVYSHANTPVFCPGCTSQISIPTGGKCAFTSQVERYRQK</sequence>
<dbReference type="GO" id="GO:1990904">
    <property type="term" value="C:ribonucleoprotein complex"/>
    <property type="evidence" value="ECO:0007669"/>
    <property type="project" value="UniProtKB-KW"/>
</dbReference>